<keyword evidence="4" id="KW-1185">Reference proteome</keyword>
<reference evidence="4" key="1">
    <citation type="journal article" date="2014" name="Genome Biol.">
        <title>Genome analysis of a major urban malaria vector mosquito, Anopheles stephensi.</title>
        <authorList>
            <person name="Jiang X."/>
            <person name="Peery A."/>
            <person name="Hall A.B."/>
            <person name="Sharma A."/>
            <person name="Chen X.G."/>
            <person name="Waterhouse R.M."/>
            <person name="Komissarov A."/>
            <person name="Riehle M.M."/>
            <person name="Shouche Y."/>
            <person name="Sharakhova M.V."/>
            <person name="Lawson D."/>
            <person name="Pakpour N."/>
            <person name="Arensburger P."/>
            <person name="Davidson V.L."/>
            <person name="Eiglmeier K."/>
            <person name="Emrich S."/>
            <person name="George P."/>
            <person name="Kennedy R.C."/>
            <person name="Mane S.P."/>
            <person name="Maslen G."/>
            <person name="Oringanje C."/>
            <person name="Qi Y."/>
            <person name="Settlage R."/>
            <person name="Tojo M."/>
            <person name="Tubio J.M."/>
            <person name="Unger M.F."/>
            <person name="Wang B."/>
            <person name="Vernick K.D."/>
            <person name="Ribeiro J.M."/>
            <person name="James A.A."/>
            <person name="Michel K."/>
            <person name="Riehle M.A."/>
            <person name="Luckhart S."/>
            <person name="Sharakhov I.V."/>
            <person name="Tu Z."/>
        </authorList>
    </citation>
    <scope>NUCLEOTIDE SEQUENCE [LARGE SCALE GENOMIC DNA]</scope>
    <source>
        <strain evidence="4">Indian</strain>
    </source>
</reference>
<feature type="region of interest" description="Disordered" evidence="1">
    <location>
        <begin position="194"/>
        <end position="223"/>
    </location>
</feature>
<organism evidence="3 4">
    <name type="scientific">Anopheles stephensi</name>
    <name type="common">Indo-Pakistan malaria mosquito</name>
    <dbReference type="NCBI Taxonomy" id="30069"/>
    <lineage>
        <taxon>Eukaryota</taxon>
        <taxon>Metazoa</taxon>
        <taxon>Ecdysozoa</taxon>
        <taxon>Arthropoda</taxon>
        <taxon>Hexapoda</taxon>
        <taxon>Insecta</taxon>
        <taxon>Pterygota</taxon>
        <taxon>Neoptera</taxon>
        <taxon>Endopterygota</taxon>
        <taxon>Diptera</taxon>
        <taxon>Nematocera</taxon>
        <taxon>Culicoidea</taxon>
        <taxon>Culicidae</taxon>
        <taxon>Anophelinae</taxon>
        <taxon>Anopheles</taxon>
    </lineage>
</organism>
<dbReference type="STRING" id="30069.A0A182Y6H1"/>
<name>A0A182Y6H1_ANOST</name>
<reference evidence="3" key="2">
    <citation type="submission" date="2020-05" db="UniProtKB">
        <authorList>
            <consortium name="EnsemblMetazoa"/>
        </authorList>
    </citation>
    <scope>IDENTIFICATION</scope>
    <source>
        <strain evidence="3">Indian</strain>
    </source>
</reference>
<evidence type="ECO:0000313" key="4">
    <source>
        <dbReference type="Proteomes" id="UP000076408"/>
    </source>
</evidence>
<protein>
    <submittedName>
        <fullName evidence="3">Uncharacterized protein</fullName>
    </submittedName>
</protein>
<dbReference type="EnsemblMetazoa" id="ASTEI04057-RA">
    <property type="protein sequence ID" value="ASTEI04057-PA"/>
    <property type="gene ID" value="ASTEI04057"/>
</dbReference>
<dbReference type="VEuPathDB" id="VectorBase:ASTE000502"/>
<feature type="signal peptide" evidence="2">
    <location>
        <begin position="1"/>
        <end position="22"/>
    </location>
</feature>
<accession>A0A182Y6H1</accession>
<dbReference type="VEuPathDB" id="VectorBase:ASTEI20_044261"/>
<proteinExistence type="predicted"/>
<feature type="chain" id="PRO_5044016823" evidence="2">
    <location>
        <begin position="23"/>
        <end position="374"/>
    </location>
</feature>
<feature type="compositionally biased region" description="Acidic residues" evidence="1">
    <location>
        <begin position="120"/>
        <end position="130"/>
    </location>
</feature>
<feature type="region of interest" description="Disordered" evidence="1">
    <location>
        <begin position="104"/>
        <end position="137"/>
    </location>
</feature>
<evidence type="ECO:0000256" key="1">
    <source>
        <dbReference type="SAM" id="MobiDB-lite"/>
    </source>
</evidence>
<dbReference type="Proteomes" id="UP000076408">
    <property type="component" value="Unassembled WGS sequence"/>
</dbReference>
<keyword evidence="2" id="KW-0732">Signal</keyword>
<dbReference type="VEuPathDB" id="VectorBase:ASTEI04057"/>
<sequence>MFRASWIIGVALFASHLHLAAAETVSIPRVCLNGAYDSKGNCVCNPGFSEYKGNCFRTQGPSICPPGSIMWNGVCQPTVLPPIRDVVPAQETFVVVPPLRVTLPIPEQPDPLDPTNVEETAPDDEDDNEDEHPVHTSPIRDHYFNVTYQRIVNNHNVIHNETTHNTHNVNNVVVTLTRRKLNGAIRTVVIRNNETTVHEDEPRARQSNSTDASGSVDCTDRPTTTTVVPSVENLPCCTIVSPRVCQKQTDEWVCFHRKQYVCSKVCTAKVMYLRPRKPRYRHPWLIMPPMTNYYPAPLEPCRMGKCPPPDCSGCLQGRSRCHPMCYTYDCMKDDSCEFVDLELICKDRSDQICVLLQEQSFTLQPPKSQTKQNV</sequence>
<evidence type="ECO:0000256" key="2">
    <source>
        <dbReference type="SAM" id="SignalP"/>
    </source>
</evidence>
<evidence type="ECO:0000313" key="3">
    <source>
        <dbReference type="EnsemblMetazoa" id="ASTEI04057-PA"/>
    </source>
</evidence>
<dbReference type="AlphaFoldDB" id="A0A182Y6H1"/>
<dbReference type="OMA" id="DEWVCFH"/>